<sequence>MLETGLYFAFFTAFSAFMANRLVVGLRQQSIDVKGAIYSRAGEPKMFIAIMIMAGWGLLFGLGMCFVVIAAGLGY</sequence>
<evidence type="ECO:0000313" key="3">
    <source>
        <dbReference type="Proteomes" id="UP000308038"/>
    </source>
</evidence>
<dbReference type="EMBL" id="SSTI01000026">
    <property type="protein sequence ID" value="THG36910.1"/>
    <property type="molecule type" value="Genomic_DNA"/>
</dbReference>
<proteinExistence type="predicted"/>
<feature type="transmembrane region" description="Helical" evidence="1">
    <location>
        <begin position="6"/>
        <end position="26"/>
    </location>
</feature>
<comment type="caution">
    <text evidence="2">The sequence shown here is derived from an EMBL/GenBank/DDBJ whole genome shotgun (WGS) entry which is preliminary data.</text>
</comment>
<dbReference type="Proteomes" id="UP000308038">
    <property type="component" value="Unassembled WGS sequence"/>
</dbReference>
<evidence type="ECO:0000313" key="2">
    <source>
        <dbReference type="EMBL" id="THG36910.1"/>
    </source>
</evidence>
<keyword evidence="1" id="KW-0472">Membrane</keyword>
<keyword evidence="3" id="KW-1185">Reference proteome</keyword>
<organism evidence="2 3">
    <name type="scientific">Sphingomonas olei</name>
    <dbReference type="NCBI Taxonomy" id="1886787"/>
    <lineage>
        <taxon>Bacteria</taxon>
        <taxon>Pseudomonadati</taxon>
        <taxon>Pseudomonadota</taxon>
        <taxon>Alphaproteobacteria</taxon>
        <taxon>Sphingomonadales</taxon>
        <taxon>Sphingomonadaceae</taxon>
        <taxon>Sphingomonas</taxon>
    </lineage>
</organism>
<dbReference type="RefSeq" id="WP_136452401.1">
    <property type="nucleotide sequence ID" value="NZ_SSTI01000026.1"/>
</dbReference>
<evidence type="ECO:0000256" key="1">
    <source>
        <dbReference type="SAM" id="Phobius"/>
    </source>
</evidence>
<reference evidence="2 3" key="1">
    <citation type="submission" date="2019-04" db="EMBL/GenBank/DDBJ databases">
        <title>Microbes associate with the intestines of laboratory mice.</title>
        <authorList>
            <person name="Navarre W."/>
            <person name="Wong E."/>
            <person name="Huang K.C."/>
            <person name="Tropini C."/>
            <person name="Ng K."/>
            <person name="Yu B."/>
        </authorList>
    </citation>
    <scope>NUCLEOTIDE SEQUENCE [LARGE SCALE GENOMIC DNA]</scope>
    <source>
        <strain evidence="2 3">NM83_B4-11</strain>
    </source>
</reference>
<protein>
    <submittedName>
        <fullName evidence="2">Uncharacterized protein</fullName>
    </submittedName>
</protein>
<name>A0ABY2QDI3_9SPHN</name>
<keyword evidence="1" id="KW-1133">Transmembrane helix</keyword>
<gene>
    <name evidence="2" type="ORF">E5988_16425</name>
</gene>
<feature type="transmembrane region" description="Helical" evidence="1">
    <location>
        <begin position="47"/>
        <end position="73"/>
    </location>
</feature>
<keyword evidence="1" id="KW-0812">Transmembrane</keyword>
<accession>A0ABY2QDI3</accession>